<dbReference type="AlphaFoldDB" id="A0A663DR26"/>
<evidence type="ECO:0000313" key="2">
    <source>
        <dbReference type="Ensembl" id="ENSACCP00020002408.1"/>
    </source>
</evidence>
<protein>
    <submittedName>
        <fullName evidence="2">Uncharacterized protein</fullName>
    </submittedName>
</protein>
<proteinExistence type="predicted"/>
<organism evidence="2 3">
    <name type="scientific">Aquila chrysaetos chrysaetos</name>
    <dbReference type="NCBI Taxonomy" id="223781"/>
    <lineage>
        <taxon>Eukaryota</taxon>
        <taxon>Metazoa</taxon>
        <taxon>Chordata</taxon>
        <taxon>Craniata</taxon>
        <taxon>Vertebrata</taxon>
        <taxon>Euteleostomi</taxon>
        <taxon>Archelosauria</taxon>
        <taxon>Archosauria</taxon>
        <taxon>Dinosauria</taxon>
        <taxon>Saurischia</taxon>
        <taxon>Theropoda</taxon>
        <taxon>Coelurosauria</taxon>
        <taxon>Aves</taxon>
        <taxon>Neognathae</taxon>
        <taxon>Neoaves</taxon>
        <taxon>Telluraves</taxon>
        <taxon>Accipitrimorphae</taxon>
        <taxon>Accipitriformes</taxon>
        <taxon>Accipitridae</taxon>
        <taxon>Accipitrinae</taxon>
        <taxon>Aquila</taxon>
    </lineage>
</organism>
<dbReference type="Proteomes" id="UP000472275">
    <property type="component" value="Chromosome 11"/>
</dbReference>
<accession>A0A663DR26</accession>
<feature type="region of interest" description="Disordered" evidence="1">
    <location>
        <begin position="1"/>
        <end position="33"/>
    </location>
</feature>
<sequence length="239" mass="26184">TEKDLEITKPAVQSRALAPTRISPNDVPHQQEECVPGRGAEIGAIDDSYHDVCVSIEEFDEFFQAPEAALQAAQEELGKLIICSWRNILQCDPDDLDDGEDQRAKGKRAGVRDIPERTAEGGEEGEGGHVVGFLEGPVVRREGPCQRHLAQCDHEVGEPEEHEDIEELKDDEILVVRRLAPVECERGTGGGQDRLVGGGEETAEQRLRRDTLLQTPNPNPNSVLLSPASCNCFSMPGLF</sequence>
<dbReference type="InParanoid" id="A0A663DR26"/>
<name>A0A663DR26_AQUCH</name>
<reference evidence="2" key="2">
    <citation type="submission" date="2025-09" db="UniProtKB">
        <authorList>
            <consortium name="Ensembl"/>
        </authorList>
    </citation>
    <scope>IDENTIFICATION</scope>
</reference>
<evidence type="ECO:0000313" key="3">
    <source>
        <dbReference type="Proteomes" id="UP000472275"/>
    </source>
</evidence>
<reference evidence="2" key="1">
    <citation type="submission" date="2025-08" db="UniProtKB">
        <authorList>
            <consortium name="Ensembl"/>
        </authorList>
    </citation>
    <scope>IDENTIFICATION</scope>
</reference>
<feature type="compositionally biased region" description="Basic and acidic residues" evidence="1">
    <location>
        <begin position="110"/>
        <end position="120"/>
    </location>
</feature>
<feature type="region of interest" description="Disordered" evidence="1">
    <location>
        <begin position="97"/>
        <end position="130"/>
    </location>
</feature>
<dbReference type="Ensembl" id="ENSACCT00020002485.1">
    <property type="protein sequence ID" value="ENSACCP00020002408.1"/>
    <property type="gene ID" value="ENSACCG00020001665.1"/>
</dbReference>
<keyword evidence="3" id="KW-1185">Reference proteome</keyword>
<evidence type="ECO:0000256" key="1">
    <source>
        <dbReference type="SAM" id="MobiDB-lite"/>
    </source>
</evidence>
<dbReference type="GeneTree" id="ENSGT00980000198857"/>